<dbReference type="AlphaFoldDB" id="A0A2K3CND4"/>
<dbReference type="PRINTS" id="PR00308">
    <property type="entry name" value="ANTIFREEZEI"/>
</dbReference>
<evidence type="ECO:0000256" key="2">
    <source>
        <dbReference type="ARBA" id="ARBA00023076"/>
    </source>
</evidence>
<reference evidence="4 5" key="1">
    <citation type="journal article" date="2007" name="Science">
        <title>The Chlamydomonas genome reveals the evolution of key animal and plant functions.</title>
        <authorList>
            <person name="Merchant S.S."/>
            <person name="Prochnik S.E."/>
            <person name="Vallon O."/>
            <person name="Harris E.H."/>
            <person name="Karpowicz S.J."/>
            <person name="Witman G.B."/>
            <person name="Terry A."/>
            <person name="Salamov A."/>
            <person name="Fritz-Laylin L.K."/>
            <person name="Marechal-Drouard L."/>
            <person name="Marshall W.F."/>
            <person name="Qu L.H."/>
            <person name="Nelson D.R."/>
            <person name="Sanderfoot A.A."/>
            <person name="Spalding M.H."/>
            <person name="Kapitonov V.V."/>
            <person name="Ren Q."/>
            <person name="Ferris P."/>
            <person name="Lindquist E."/>
            <person name="Shapiro H."/>
            <person name="Lucas S.M."/>
            <person name="Grimwood J."/>
            <person name="Schmutz J."/>
            <person name="Cardol P."/>
            <person name="Cerutti H."/>
            <person name="Chanfreau G."/>
            <person name="Chen C.L."/>
            <person name="Cognat V."/>
            <person name="Croft M.T."/>
            <person name="Dent R."/>
            <person name="Dutcher S."/>
            <person name="Fernandez E."/>
            <person name="Fukuzawa H."/>
            <person name="Gonzalez-Ballester D."/>
            <person name="Gonzalez-Halphen D."/>
            <person name="Hallmann A."/>
            <person name="Hanikenne M."/>
            <person name="Hippler M."/>
            <person name="Inwood W."/>
            <person name="Jabbari K."/>
            <person name="Kalanon M."/>
            <person name="Kuras R."/>
            <person name="Lefebvre P.A."/>
            <person name="Lemaire S.D."/>
            <person name="Lobanov A.V."/>
            <person name="Lohr M."/>
            <person name="Manuell A."/>
            <person name="Meier I."/>
            <person name="Mets L."/>
            <person name="Mittag M."/>
            <person name="Mittelmeier T."/>
            <person name="Moroney J.V."/>
            <person name="Moseley J."/>
            <person name="Napoli C."/>
            <person name="Nedelcu A.M."/>
            <person name="Niyogi K."/>
            <person name="Novoselov S.V."/>
            <person name="Paulsen I.T."/>
            <person name="Pazour G."/>
            <person name="Purton S."/>
            <person name="Ral J.P."/>
            <person name="Riano-Pachon D.M."/>
            <person name="Riekhof W."/>
            <person name="Rymarquis L."/>
            <person name="Schroda M."/>
            <person name="Stern D."/>
            <person name="Umen J."/>
            <person name="Willows R."/>
            <person name="Wilson N."/>
            <person name="Zimmer S.L."/>
            <person name="Allmer J."/>
            <person name="Balk J."/>
            <person name="Bisova K."/>
            <person name="Chen C.J."/>
            <person name="Elias M."/>
            <person name="Gendler K."/>
            <person name="Hauser C."/>
            <person name="Lamb M.R."/>
            <person name="Ledford H."/>
            <person name="Long J.C."/>
            <person name="Minagawa J."/>
            <person name="Page M.D."/>
            <person name="Pan J."/>
            <person name="Pootakham W."/>
            <person name="Roje S."/>
            <person name="Rose A."/>
            <person name="Stahlberg E."/>
            <person name="Terauchi A.M."/>
            <person name="Yang P."/>
            <person name="Ball S."/>
            <person name="Bowler C."/>
            <person name="Dieckmann C.L."/>
            <person name="Gladyshev V.N."/>
            <person name="Green P."/>
            <person name="Jorgensen R."/>
            <person name="Mayfield S."/>
            <person name="Mueller-Roeber B."/>
            <person name="Rajamani S."/>
            <person name="Sayre R.T."/>
            <person name="Brokstein P."/>
            <person name="Dubchak I."/>
            <person name="Goodstein D."/>
            <person name="Hornick L."/>
            <person name="Huang Y.W."/>
            <person name="Jhaveri J."/>
            <person name="Luo Y."/>
            <person name="Martinez D."/>
            <person name="Ngau W.C."/>
            <person name="Otillar B."/>
            <person name="Poliakov A."/>
            <person name="Porter A."/>
            <person name="Szajkowski L."/>
            <person name="Werner G."/>
            <person name="Zhou K."/>
            <person name="Grigoriev I.V."/>
            <person name="Rokhsar D.S."/>
            <person name="Grossman A.R."/>
        </authorList>
    </citation>
    <scope>NUCLEOTIDE SEQUENCE [LARGE SCALE GENOMIC DNA]</scope>
    <source>
        <strain evidence="5">CC-503</strain>
    </source>
</reference>
<dbReference type="InParanoid" id="A0A2K3CND4"/>
<protein>
    <submittedName>
        <fullName evidence="4">Uncharacterized protein</fullName>
    </submittedName>
</protein>
<dbReference type="KEGG" id="cre:CHLRE_19g750097v5"/>
<dbReference type="RefSeq" id="XP_042914206.1">
    <property type="nucleotide sequence ID" value="XM_043072830.1"/>
</dbReference>
<dbReference type="OrthoDB" id="73997at2759"/>
<dbReference type="ExpressionAtlas" id="A0A2K3CND4">
    <property type="expression patterns" value="baseline"/>
</dbReference>
<evidence type="ECO:0000313" key="4">
    <source>
        <dbReference type="EMBL" id="PNW69786.1"/>
    </source>
</evidence>
<evidence type="ECO:0000256" key="3">
    <source>
        <dbReference type="SAM" id="MobiDB-lite"/>
    </source>
</evidence>
<dbReference type="InterPro" id="IPR000104">
    <property type="entry name" value="Antifreeze_1"/>
</dbReference>
<keyword evidence="5" id="KW-1185">Reference proteome</keyword>
<evidence type="ECO:0000256" key="1">
    <source>
        <dbReference type="ARBA" id="ARBA00006358"/>
    </source>
</evidence>
<dbReference type="GeneID" id="66057246"/>
<keyword evidence="2" id="KW-0047">Antifreeze protein</keyword>
<accession>A0A2K3CND4</accession>
<dbReference type="EMBL" id="KZ454946">
    <property type="protein sequence ID" value="PNW69786.1"/>
    <property type="molecule type" value="Genomic_DNA"/>
</dbReference>
<dbReference type="Gramene" id="PNW69786">
    <property type="protein sequence ID" value="PNW69786"/>
    <property type="gene ID" value="CHLRE_19g750097v5"/>
</dbReference>
<proteinExistence type="inferred from homology"/>
<dbReference type="Proteomes" id="UP000006906">
    <property type="component" value="Unassembled WGS sequence"/>
</dbReference>
<comment type="similarity">
    <text evidence="1">Belongs to the type-I AFP family.</text>
</comment>
<name>A0A2K3CND4_CHLRE</name>
<evidence type="ECO:0000313" key="5">
    <source>
        <dbReference type="Proteomes" id="UP000006906"/>
    </source>
</evidence>
<feature type="region of interest" description="Disordered" evidence="3">
    <location>
        <begin position="122"/>
        <end position="143"/>
    </location>
</feature>
<sequence length="326" mass="31777">MSGKFKRGQRHQKWNESGTTFSEAFLAEIESAAAGGEVGAPATPLRAFAGELRELSRLQHTFGEVEDVRRLVTAFTKVATSEAAASAAASAASASAAAATTAAAGSGSAAAAAATAAAGGTAGAGSGTSASAPSSRGFATAASTPSSRGFATAASAPASGDFATAARLLSGLLFQEGSRPLHRALLGGVQRLAPGQQDEFGRAVTARLHAALAELDAARPLPPLAALAPLQGGKAGCSSTSTSAATASATTTNAAATASQQPMLLPTGVPLGPVLSSLLWLPAAQEWVAPAAAAAVARLAGGVDCVLAAADVGVLHVAPGLMEEVQ</sequence>
<organism evidence="4 5">
    <name type="scientific">Chlamydomonas reinhardtii</name>
    <name type="common">Chlamydomonas smithii</name>
    <dbReference type="NCBI Taxonomy" id="3055"/>
    <lineage>
        <taxon>Eukaryota</taxon>
        <taxon>Viridiplantae</taxon>
        <taxon>Chlorophyta</taxon>
        <taxon>core chlorophytes</taxon>
        <taxon>Chlorophyceae</taxon>
        <taxon>CS clade</taxon>
        <taxon>Chlamydomonadales</taxon>
        <taxon>Chlamydomonadaceae</taxon>
        <taxon>Chlamydomonas</taxon>
    </lineage>
</organism>
<dbReference type="GO" id="GO:0016172">
    <property type="term" value="F:antifreeze activity"/>
    <property type="evidence" value="ECO:0007669"/>
    <property type="project" value="InterPro"/>
</dbReference>
<feature type="non-terminal residue" evidence="4">
    <location>
        <position position="326"/>
    </location>
</feature>
<gene>
    <name evidence="4" type="ORF">CHLRE_19g750097v5</name>
</gene>